<proteinExistence type="predicted"/>
<accession>A0A2R5GEI6</accession>
<feature type="region of interest" description="Disordered" evidence="2">
    <location>
        <begin position="1"/>
        <end position="31"/>
    </location>
</feature>
<dbReference type="Proteomes" id="UP000241890">
    <property type="component" value="Unassembled WGS sequence"/>
</dbReference>
<dbReference type="OrthoDB" id="6375767at2759"/>
<dbReference type="InterPro" id="IPR029006">
    <property type="entry name" value="ADF-H/Gelsolin-like_dom_sf"/>
</dbReference>
<dbReference type="SMART" id="SM00262">
    <property type="entry name" value="GEL"/>
    <property type="match status" value="3"/>
</dbReference>
<dbReference type="GO" id="GO:0051015">
    <property type="term" value="F:actin filament binding"/>
    <property type="evidence" value="ECO:0007669"/>
    <property type="project" value="InterPro"/>
</dbReference>
<reference evidence="4 5" key="1">
    <citation type="submission" date="2017-12" db="EMBL/GenBank/DDBJ databases">
        <title>Sequencing, de novo assembly and annotation of complete genome of a new Thraustochytrid species, strain FCC1311.</title>
        <authorList>
            <person name="Sedici K."/>
            <person name="Godart F."/>
            <person name="Aiese Cigliano R."/>
            <person name="Sanseverino W."/>
            <person name="Barakat M."/>
            <person name="Ortet P."/>
            <person name="Marechal E."/>
            <person name="Cagnac O."/>
            <person name="Amato A."/>
        </authorList>
    </citation>
    <scope>NUCLEOTIDE SEQUENCE [LARGE SCALE GENOMIC DNA]</scope>
</reference>
<gene>
    <name evidence="4" type="ORF">FCC1311_024452</name>
</gene>
<keyword evidence="5" id="KW-1185">Reference proteome</keyword>
<sequence>MTVDEFGRDENGDVGQASLEDSNIAGIGSKENRDLRKNAAASDPALKNAGSKVGLEVWRVENKRTANDTPDFGIARVAPADYGQFFTGDSYIALNTYRVKDENGKLTDKLAWDVHFWLGNDSSQDEIGVAAYKTVEIDDLLDDGPIQHRETQGSESRLFQSYFKEIMYLKGGHPSGFRAVKPEEYEPRLLMIRRTKRTTRAFQIPVAASNMNHGDVFVLDAGLKIYLWVGAEANAFEKSKGANLQSNVVASRNGKARKVNVVDDEFWTILGGSEDDVRPADDPFLLSEDEAGKDEALDVDSIKLYRISDQSGAVKMTKEHEGKVKWDMLDSSDVFLVHANVGIWVWVGTGASREEKSKCMKFADKYIADEGLNKHIPVTRILQAKNQDKVDLIFGNMVEY</sequence>
<dbReference type="InterPro" id="IPR007123">
    <property type="entry name" value="Gelsolin-like_dom"/>
</dbReference>
<dbReference type="EMBL" id="BEYU01000019">
    <property type="protein sequence ID" value="GBG26224.1"/>
    <property type="molecule type" value="Genomic_DNA"/>
</dbReference>
<evidence type="ECO:0000256" key="1">
    <source>
        <dbReference type="ARBA" id="ARBA00022737"/>
    </source>
</evidence>
<dbReference type="Pfam" id="PF00626">
    <property type="entry name" value="Gelsolin"/>
    <property type="match status" value="3"/>
</dbReference>
<dbReference type="InParanoid" id="A0A2R5GEI6"/>
<feature type="domain" description="Gelsolin-like" evidence="3">
    <location>
        <begin position="77"/>
        <end position="159"/>
    </location>
</feature>
<dbReference type="PANTHER" id="PTHR11977:SF51">
    <property type="entry name" value="PROTEIN FLIGHTLESS-1 HOMOLOG"/>
    <property type="match status" value="1"/>
</dbReference>
<dbReference type="PANTHER" id="PTHR11977">
    <property type="entry name" value="VILLIN"/>
    <property type="match status" value="1"/>
</dbReference>
<name>A0A2R5GEI6_9STRA</name>
<evidence type="ECO:0000313" key="5">
    <source>
        <dbReference type="Proteomes" id="UP000241890"/>
    </source>
</evidence>
<organism evidence="4 5">
    <name type="scientific">Hondaea fermentalgiana</name>
    <dbReference type="NCBI Taxonomy" id="2315210"/>
    <lineage>
        <taxon>Eukaryota</taxon>
        <taxon>Sar</taxon>
        <taxon>Stramenopiles</taxon>
        <taxon>Bigyra</taxon>
        <taxon>Labyrinthulomycetes</taxon>
        <taxon>Thraustochytrida</taxon>
        <taxon>Thraustochytriidae</taxon>
        <taxon>Hondaea</taxon>
    </lineage>
</organism>
<feature type="domain" description="Gelsolin-like" evidence="3">
    <location>
        <begin position="321"/>
        <end position="378"/>
    </location>
</feature>
<comment type="caution">
    <text evidence="4">The sequence shown here is derived from an EMBL/GenBank/DDBJ whole genome shotgun (WGS) entry which is preliminary data.</text>
</comment>
<feature type="compositionally biased region" description="Basic and acidic residues" evidence="2">
    <location>
        <begin position="1"/>
        <end position="11"/>
    </location>
</feature>
<evidence type="ECO:0000256" key="2">
    <source>
        <dbReference type="SAM" id="MobiDB-lite"/>
    </source>
</evidence>
<dbReference type="Gene3D" id="3.40.20.10">
    <property type="entry name" value="Severin"/>
    <property type="match status" value="3"/>
</dbReference>
<dbReference type="SUPFAM" id="SSF55753">
    <property type="entry name" value="Actin depolymerizing proteins"/>
    <property type="match status" value="3"/>
</dbReference>
<dbReference type="InterPro" id="IPR007122">
    <property type="entry name" value="Villin/Gelsolin"/>
</dbReference>
<dbReference type="PRINTS" id="PR00597">
    <property type="entry name" value="GELSOLIN"/>
</dbReference>
<feature type="domain" description="Gelsolin-like" evidence="3">
    <location>
        <begin position="205"/>
        <end position="263"/>
    </location>
</feature>
<evidence type="ECO:0000259" key="3">
    <source>
        <dbReference type="Pfam" id="PF00626"/>
    </source>
</evidence>
<dbReference type="AlphaFoldDB" id="A0A2R5GEI6"/>
<protein>
    <submittedName>
        <fullName evidence="4">Gelsolin-like protein 1</fullName>
    </submittedName>
</protein>
<keyword evidence="1" id="KW-0677">Repeat</keyword>
<dbReference type="CDD" id="cd11290">
    <property type="entry name" value="gelsolin_S1_like"/>
    <property type="match status" value="1"/>
</dbReference>
<evidence type="ECO:0000313" key="4">
    <source>
        <dbReference type="EMBL" id="GBG26224.1"/>
    </source>
</evidence>